<comment type="caution">
    <text evidence="2">The sequence shown here is derived from an EMBL/GenBank/DDBJ whole genome shotgun (WGS) entry which is preliminary data.</text>
</comment>
<dbReference type="AlphaFoldDB" id="A7B475"/>
<reference evidence="2 3" key="1">
    <citation type="submission" date="2007-04" db="EMBL/GenBank/DDBJ databases">
        <authorList>
            <person name="Fulton L."/>
            <person name="Clifton S."/>
            <person name="Fulton B."/>
            <person name="Xu J."/>
            <person name="Minx P."/>
            <person name="Pepin K.H."/>
            <person name="Johnson M."/>
            <person name="Thiruvilangam P."/>
            <person name="Bhonagiri V."/>
            <person name="Nash W.E."/>
            <person name="Mardis E.R."/>
            <person name="Wilson R.K."/>
        </authorList>
    </citation>
    <scope>NUCLEOTIDE SEQUENCE [LARGE SCALE GENOMIC DNA]</scope>
    <source>
        <strain evidence="2 3">ATCC 29149</strain>
    </source>
</reference>
<gene>
    <name evidence="2" type="ORF">RUMGNA_02359</name>
</gene>
<evidence type="ECO:0000256" key="1">
    <source>
        <dbReference type="SAM" id="Coils"/>
    </source>
</evidence>
<dbReference type="EMBL" id="AAYG02000018">
    <property type="protein sequence ID" value="EDN77152.1"/>
    <property type="molecule type" value="Genomic_DNA"/>
</dbReference>
<sequence length="392" mass="44470">MKKEMIIMNNEEFELLLQKASLGCCPKEDLLDAKERLESAVEDKNAECADFEQVLQMMSFEGKDNTNPDEVKKAMESHGVAAISRDEIKVLQEQRNRLAHYLTNITDALDDFKNFNKYTCFNNIRALLKVNPDVKIGMIEKEAGVRLGYMSRLEKPDNSSEPTLEFVATAAKMLGVSIDFLISANIDEVTPTEKYVLEFIKKIADDSKCGNLYWHREPNQKLNNPTDLYSEFGPAPHPLQSPDDDSMDCNGNYRVASFFSRFYPEKAIQVTGNVYWSRLEDAESDMYILPCTINMDDNCVEGQACYEIYLVAPDKSVVPLCNTIMACDLIKSAVIDLYMQIEVLASHVNIDNKARSVIDAYLNKDKKVLSKTFKVPEPSSDDFMTDIDLPFK</sequence>
<feature type="coiled-coil region" evidence="1">
    <location>
        <begin position="27"/>
        <end position="54"/>
    </location>
</feature>
<evidence type="ECO:0000313" key="2">
    <source>
        <dbReference type="EMBL" id="EDN77152.1"/>
    </source>
</evidence>
<organism evidence="2 3">
    <name type="scientific">Mediterraneibacter gnavus (strain ATCC 29149 / DSM 114966 / JCM 6515 / VPI C7-9)</name>
    <name type="common">Ruminococcus gnavus</name>
    <dbReference type="NCBI Taxonomy" id="411470"/>
    <lineage>
        <taxon>Bacteria</taxon>
        <taxon>Bacillati</taxon>
        <taxon>Bacillota</taxon>
        <taxon>Clostridia</taxon>
        <taxon>Lachnospirales</taxon>
        <taxon>Lachnospiraceae</taxon>
        <taxon>Mediterraneibacter</taxon>
    </lineage>
</organism>
<keyword evidence="1" id="KW-0175">Coiled coil</keyword>
<dbReference type="Proteomes" id="UP000004410">
    <property type="component" value="Unassembled WGS sequence"/>
</dbReference>
<proteinExistence type="predicted"/>
<dbReference type="eggNOG" id="ENOG502ZT8Q">
    <property type="taxonomic scope" value="Bacteria"/>
</dbReference>
<reference evidence="2 3" key="2">
    <citation type="submission" date="2007-06" db="EMBL/GenBank/DDBJ databases">
        <title>Draft genome sequence of Ruminococcus gnavus (ATCC 29149).</title>
        <authorList>
            <person name="Sudarsanam P."/>
            <person name="Ley R."/>
            <person name="Guruge J."/>
            <person name="Turnbaugh P.J."/>
            <person name="Mahowald M."/>
            <person name="Liep D."/>
            <person name="Gordon J."/>
        </authorList>
    </citation>
    <scope>NUCLEOTIDE SEQUENCE [LARGE SCALE GENOMIC DNA]</scope>
    <source>
        <strain evidence="2 3">ATCC 29149</strain>
    </source>
</reference>
<name>A7B475_MEDG7</name>
<accession>A7B475</accession>
<evidence type="ECO:0000313" key="3">
    <source>
        <dbReference type="Proteomes" id="UP000004410"/>
    </source>
</evidence>
<dbReference type="PaxDb" id="411470-RUMGNA_02359"/>
<protein>
    <submittedName>
        <fullName evidence="2">Uncharacterized protein</fullName>
    </submittedName>
</protein>